<dbReference type="VEuPathDB" id="VectorBase:ISCI002569"/>
<proteinExistence type="predicted"/>
<dbReference type="EMBL" id="ABJB011120266">
    <property type="status" value="NOT_ANNOTATED_CDS"/>
    <property type="molecule type" value="Genomic_DNA"/>
</dbReference>
<protein>
    <submittedName>
        <fullName evidence="2 3">Uncharacterized protein</fullName>
    </submittedName>
</protein>
<dbReference type="InParanoid" id="B7P7P9"/>
<accession>B7P7P9</accession>
<evidence type="ECO:0000313" key="3">
    <source>
        <dbReference type="EnsemblMetazoa" id="ISCW002569-PA"/>
    </source>
</evidence>
<dbReference type="Proteomes" id="UP000001555">
    <property type="component" value="Unassembled WGS sequence"/>
</dbReference>
<evidence type="ECO:0000256" key="1">
    <source>
        <dbReference type="SAM" id="MobiDB-lite"/>
    </source>
</evidence>
<feature type="region of interest" description="Disordered" evidence="1">
    <location>
        <begin position="1"/>
        <end position="37"/>
    </location>
</feature>
<gene>
    <name evidence="2" type="ORF">IscW_ISCW002569</name>
</gene>
<dbReference type="EMBL" id="DS652957">
    <property type="protein sequence ID" value="EEC02621.1"/>
    <property type="molecule type" value="Genomic_DNA"/>
</dbReference>
<dbReference type="HOGENOM" id="CLU_3089544_0_0_1"/>
<dbReference type="EnsemblMetazoa" id="ISCW002569-RA">
    <property type="protein sequence ID" value="ISCW002569-PA"/>
    <property type="gene ID" value="ISCW002569"/>
</dbReference>
<keyword evidence="4" id="KW-1185">Reference proteome</keyword>
<evidence type="ECO:0000313" key="4">
    <source>
        <dbReference type="Proteomes" id="UP000001555"/>
    </source>
</evidence>
<name>B7P7P9_IXOSC</name>
<dbReference type="PaxDb" id="6945-B7P7P9"/>
<sequence length="52" mass="5702">MGDGMDEYDAESLRGPSRALVDGDDDDAGDVPGRTWPAWRERADAGTYVMRV</sequence>
<evidence type="ECO:0000313" key="2">
    <source>
        <dbReference type="EMBL" id="EEC02621.1"/>
    </source>
</evidence>
<feature type="compositionally biased region" description="Acidic residues" evidence="1">
    <location>
        <begin position="1"/>
        <end position="10"/>
    </location>
</feature>
<dbReference type="AlphaFoldDB" id="B7P7P9"/>
<reference evidence="3" key="2">
    <citation type="submission" date="2020-05" db="UniProtKB">
        <authorList>
            <consortium name="EnsemblMetazoa"/>
        </authorList>
    </citation>
    <scope>IDENTIFICATION</scope>
    <source>
        <strain evidence="3">wikel</strain>
    </source>
</reference>
<reference evidence="2 4" key="1">
    <citation type="submission" date="2008-03" db="EMBL/GenBank/DDBJ databases">
        <title>Annotation of Ixodes scapularis.</title>
        <authorList>
            <consortium name="Ixodes scapularis Genome Project Consortium"/>
            <person name="Caler E."/>
            <person name="Hannick L.I."/>
            <person name="Bidwell S."/>
            <person name="Joardar V."/>
            <person name="Thiagarajan M."/>
            <person name="Amedeo P."/>
            <person name="Galinsky K.J."/>
            <person name="Schobel S."/>
            <person name="Inman J."/>
            <person name="Hostetler J."/>
            <person name="Miller J."/>
            <person name="Hammond M."/>
            <person name="Megy K."/>
            <person name="Lawson D."/>
            <person name="Kodira C."/>
            <person name="Sutton G."/>
            <person name="Meyer J."/>
            <person name="Hill C.A."/>
            <person name="Birren B."/>
            <person name="Nene V."/>
            <person name="Collins F."/>
            <person name="Alarcon-Chaidez F."/>
            <person name="Wikel S."/>
            <person name="Strausberg R."/>
        </authorList>
    </citation>
    <scope>NUCLEOTIDE SEQUENCE [LARGE SCALE GENOMIC DNA]</scope>
    <source>
        <strain evidence="4">Wikel</strain>
        <strain evidence="2">Wikel colony</strain>
    </source>
</reference>
<organism>
    <name type="scientific">Ixodes scapularis</name>
    <name type="common">Black-legged tick</name>
    <name type="synonym">Deer tick</name>
    <dbReference type="NCBI Taxonomy" id="6945"/>
    <lineage>
        <taxon>Eukaryota</taxon>
        <taxon>Metazoa</taxon>
        <taxon>Ecdysozoa</taxon>
        <taxon>Arthropoda</taxon>
        <taxon>Chelicerata</taxon>
        <taxon>Arachnida</taxon>
        <taxon>Acari</taxon>
        <taxon>Parasitiformes</taxon>
        <taxon>Ixodida</taxon>
        <taxon>Ixodoidea</taxon>
        <taxon>Ixodidae</taxon>
        <taxon>Ixodinae</taxon>
        <taxon>Ixodes</taxon>
    </lineage>
</organism>
<dbReference type="VEuPathDB" id="VectorBase:ISCW002569"/>